<evidence type="ECO:0000313" key="3">
    <source>
        <dbReference type="Proteomes" id="UP000334990"/>
    </source>
</evidence>
<accession>A0A5M3VSF3</accession>
<dbReference type="EMBL" id="BLAD01000040">
    <property type="protein sequence ID" value="GER99443.1"/>
    <property type="molecule type" value="Genomic_DNA"/>
</dbReference>
<organism evidence="2 3">
    <name type="scientific">Acrocarpospora corrugata</name>
    <dbReference type="NCBI Taxonomy" id="35763"/>
    <lineage>
        <taxon>Bacteria</taxon>
        <taxon>Bacillati</taxon>
        <taxon>Actinomycetota</taxon>
        <taxon>Actinomycetes</taxon>
        <taxon>Streptosporangiales</taxon>
        <taxon>Streptosporangiaceae</taxon>
        <taxon>Acrocarpospora</taxon>
    </lineage>
</organism>
<feature type="transmembrane region" description="Helical" evidence="1">
    <location>
        <begin position="50"/>
        <end position="70"/>
    </location>
</feature>
<name>A0A5M3VSF3_9ACTN</name>
<dbReference type="RefSeq" id="WP_155335845.1">
    <property type="nucleotide sequence ID" value="NZ_BAAABN010000042.1"/>
</dbReference>
<gene>
    <name evidence="2" type="ORF">Acor_15070</name>
</gene>
<keyword evidence="1" id="KW-1133">Transmembrane helix</keyword>
<protein>
    <submittedName>
        <fullName evidence="2">Uncharacterized protein</fullName>
    </submittedName>
</protein>
<dbReference type="AlphaFoldDB" id="A0A5M3VSF3"/>
<dbReference type="Proteomes" id="UP000334990">
    <property type="component" value="Unassembled WGS sequence"/>
</dbReference>
<evidence type="ECO:0000256" key="1">
    <source>
        <dbReference type="SAM" id="Phobius"/>
    </source>
</evidence>
<keyword evidence="1" id="KW-0472">Membrane</keyword>
<reference evidence="2 3" key="1">
    <citation type="submission" date="2019-10" db="EMBL/GenBank/DDBJ databases">
        <title>Whole genome shotgun sequence of Acrocarpospora corrugata NBRC 13972.</title>
        <authorList>
            <person name="Ichikawa N."/>
            <person name="Kimura A."/>
            <person name="Kitahashi Y."/>
            <person name="Komaki H."/>
            <person name="Oguchi A."/>
        </authorList>
    </citation>
    <scope>NUCLEOTIDE SEQUENCE [LARGE SCALE GENOMIC DNA]</scope>
    <source>
        <strain evidence="2 3">NBRC 13972</strain>
    </source>
</reference>
<evidence type="ECO:0000313" key="2">
    <source>
        <dbReference type="EMBL" id="GER99443.1"/>
    </source>
</evidence>
<dbReference type="OrthoDB" id="3543641at2"/>
<keyword evidence="3" id="KW-1185">Reference proteome</keyword>
<proteinExistence type="predicted"/>
<keyword evidence="1" id="KW-0812">Transmembrane</keyword>
<feature type="transmembrane region" description="Helical" evidence="1">
    <location>
        <begin position="12"/>
        <end position="30"/>
    </location>
</feature>
<comment type="caution">
    <text evidence="2">The sequence shown here is derived from an EMBL/GenBank/DDBJ whole genome shotgun (WGS) entry which is preliminary data.</text>
</comment>
<sequence>MKLRGERIFRLTHAVLGLGLIILALEWVRITLALNPPFHLAEALQTPPENLISAAFLALPLLALGGPLLVRAPIVGITCTAKTIKTHGFYRTRSIKTSNVTGIRRGTLGRADLCWDDERGWPHRTRIAAFSVLRLRRVPAWIEEHNTRCLDDLENWIDQHK</sequence>